<evidence type="ECO:0000313" key="4">
    <source>
        <dbReference type="Proteomes" id="UP000521872"/>
    </source>
</evidence>
<feature type="domain" description="DRBM" evidence="2">
    <location>
        <begin position="659"/>
        <end position="720"/>
    </location>
</feature>
<dbReference type="Proteomes" id="UP000521872">
    <property type="component" value="Unassembled WGS sequence"/>
</dbReference>
<dbReference type="InterPro" id="IPR014720">
    <property type="entry name" value="dsRBD_dom"/>
</dbReference>
<sequence length="731" mass="80660">MPYSTPRVNATTVNDTSHGVGGLQSAAGNNRQQPAGQANRSSASGRSGRRAPNSSSTHAPARGTQPSRGSGLSSMQSASHFQGSRHTTVAGGQFLNTFGHHTNLTVNLNQSGYVPSGEDDSPSQGSHPDTSATRDVDRLNELRNRNMQAVMQLPVQRSNEIYERHLLLKGRGFPLWIPEPNRNLPMPYQRQGISIGDVGIVAYDGSFSFLFNVCLPAGHPINPTDLPEGFAPIYPPINPIDIRTFIALKSGSFLGSNSIVKSLAEPDNNPLSFEAQSSEGAILVMPEGAVSYDFENIPKFRKYIAANLESWYRYANGPRGREAKNGDLRVVVGCDKSTSWGMATMSNLSQELEQNSRLRLLSYKSEPTDSQNPQLVGYTWEYSGVAEVRAGPEPQEVEELRANDPESSGKYTNQSLFIRTLNPTLGPGIWEKLNRDLHLADLSDVHTEKDSDSFDPATNPSIDGQLTSGPSNPNSHHTNHPGKRHASSIPDDLQEDISRKEDVLSGSLTPEIKERFHPSISLNRFLSERYTQARMIITEDKDWYSVIRKGETELPPEHELYRRALDVSSVEYDDNDILYLKPTRKPASKSEEQMEHAASAMEWVQKEEEEEGEESIEKGKEAVNKPAGMLRVGGSTGGASSSEKRQYASVNASRQSCRFYLFIQRLRIAHAVNHEYIIPSVHGGTWTVKVLINNIVYGQGSAKSIGDARENASKQALIQLHAQYPGYENEF</sequence>
<feature type="region of interest" description="Disordered" evidence="1">
    <location>
        <begin position="390"/>
        <end position="411"/>
    </location>
</feature>
<protein>
    <recommendedName>
        <fullName evidence="2">DRBM domain-containing protein</fullName>
    </recommendedName>
</protein>
<reference evidence="3 4" key="1">
    <citation type="submission" date="2019-12" db="EMBL/GenBank/DDBJ databases">
        <authorList>
            <person name="Floudas D."/>
            <person name="Bentzer J."/>
            <person name="Ahren D."/>
            <person name="Johansson T."/>
            <person name="Persson P."/>
            <person name="Tunlid A."/>
        </authorList>
    </citation>
    <scope>NUCLEOTIDE SEQUENCE [LARGE SCALE GENOMIC DNA]</scope>
    <source>
        <strain evidence="3 4">CBS 102.39</strain>
    </source>
</reference>
<feature type="compositionally biased region" description="Polar residues" evidence="1">
    <location>
        <begin position="456"/>
        <end position="476"/>
    </location>
</feature>
<feature type="region of interest" description="Disordered" evidence="1">
    <location>
        <begin position="605"/>
        <end position="644"/>
    </location>
</feature>
<dbReference type="Gene3D" id="3.30.160.20">
    <property type="match status" value="1"/>
</dbReference>
<gene>
    <name evidence="3" type="ORF">D9613_009021</name>
</gene>
<feature type="compositionally biased region" description="Polar residues" evidence="1">
    <location>
        <begin position="1"/>
        <end position="17"/>
    </location>
</feature>
<dbReference type="EMBL" id="JAACJL010000002">
    <property type="protein sequence ID" value="KAF4622624.1"/>
    <property type="molecule type" value="Genomic_DNA"/>
</dbReference>
<evidence type="ECO:0000256" key="1">
    <source>
        <dbReference type="SAM" id="MobiDB-lite"/>
    </source>
</evidence>
<dbReference type="AlphaFoldDB" id="A0A8H4R379"/>
<feature type="compositionally biased region" description="Low complexity" evidence="1">
    <location>
        <begin position="35"/>
        <end position="56"/>
    </location>
</feature>
<organism evidence="3 4">
    <name type="scientific">Agrocybe pediades</name>
    <dbReference type="NCBI Taxonomy" id="84607"/>
    <lineage>
        <taxon>Eukaryota</taxon>
        <taxon>Fungi</taxon>
        <taxon>Dikarya</taxon>
        <taxon>Basidiomycota</taxon>
        <taxon>Agaricomycotina</taxon>
        <taxon>Agaricomycetes</taxon>
        <taxon>Agaricomycetidae</taxon>
        <taxon>Agaricales</taxon>
        <taxon>Agaricineae</taxon>
        <taxon>Strophariaceae</taxon>
        <taxon>Agrocybe</taxon>
    </lineage>
</organism>
<dbReference type="Pfam" id="PF00035">
    <property type="entry name" value="dsrm"/>
    <property type="match status" value="1"/>
</dbReference>
<dbReference type="SUPFAM" id="SSF54768">
    <property type="entry name" value="dsRNA-binding domain-like"/>
    <property type="match status" value="1"/>
</dbReference>
<proteinExistence type="predicted"/>
<keyword evidence="4" id="KW-1185">Reference proteome</keyword>
<dbReference type="CDD" id="cd00048">
    <property type="entry name" value="DSRM_SF"/>
    <property type="match status" value="1"/>
</dbReference>
<comment type="caution">
    <text evidence="3">The sequence shown here is derived from an EMBL/GenBank/DDBJ whole genome shotgun (WGS) entry which is preliminary data.</text>
</comment>
<accession>A0A8H4R379</accession>
<feature type="region of interest" description="Disordered" evidence="1">
    <location>
        <begin position="108"/>
        <end position="135"/>
    </location>
</feature>
<feature type="compositionally biased region" description="Basic residues" evidence="1">
    <location>
        <begin position="477"/>
        <end position="486"/>
    </location>
</feature>
<evidence type="ECO:0000313" key="3">
    <source>
        <dbReference type="EMBL" id="KAF4622624.1"/>
    </source>
</evidence>
<evidence type="ECO:0000259" key="2">
    <source>
        <dbReference type="Pfam" id="PF00035"/>
    </source>
</evidence>
<feature type="region of interest" description="Disordered" evidence="1">
    <location>
        <begin position="447"/>
        <end position="490"/>
    </location>
</feature>
<feature type="region of interest" description="Disordered" evidence="1">
    <location>
        <begin position="1"/>
        <end position="84"/>
    </location>
</feature>
<feature type="compositionally biased region" description="Polar residues" evidence="1">
    <location>
        <begin position="122"/>
        <end position="131"/>
    </location>
</feature>
<name>A0A8H4R379_9AGAR</name>
<feature type="compositionally biased region" description="Polar residues" evidence="1">
    <location>
        <begin position="64"/>
        <end position="84"/>
    </location>
</feature>